<name>A0A1S3ZNM3_TOBAC</name>
<gene>
    <name evidence="2" type="primary">LOC107788757</name>
</gene>
<feature type="region of interest" description="Disordered" evidence="1">
    <location>
        <begin position="1"/>
        <end position="86"/>
    </location>
</feature>
<dbReference type="PaxDb" id="4097-A0A1S3ZNM3"/>
<sequence length="314" mass="33813">MAKTTSNLPASVVTITDQSIEPSTFTEPSSPSITPTATIVPPPISQSLPNSETLETTAPFSPSSDVPTSQPLSGEQGQNPEVTKSSAIVATDSMVVEAPVEEEKNVLTVVEEEGAIVAVGGDAVADTTRESHEEPDPSPEDPAPEMRSSDEEDLDNMGLNAFISKRRVVSTPEFEIKLPTTRLQVKVTYYSTLQKSKKSSQKKKRKLVKDAVPVSDEAIPIVDVEEETLDEPGSLVRWSSKKIKPTSLEKGPTSKSKIKEGVSEFSMTDEDVLIKSKGKGKVSGEKSGKRKSEPFEEPVSVKKMRSKVTLALCA</sequence>
<feature type="region of interest" description="Disordered" evidence="1">
    <location>
        <begin position="276"/>
        <end position="300"/>
    </location>
</feature>
<dbReference type="KEGG" id="nta:107788757"/>
<feature type="compositionally biased region" description="Polar residues" evidence="1">
    <location>
        <begin position="46"/>
        <end position="86"/>
    </location>
</feature>
<reference evidence="2" key="1">
    <citation type="submission" date="2025-08" db="UniProtKB">
        <authorList>
            <consortium name="RefSeq"/>
        </authorList>
    </citation>
    <scope>IDENTIFICATION</scope>
</reference>
<protein>
    <submittedName>
        <fullName evidence="2">Uncharacterized protein</fullName>
    </submittedName>
</protein>
<feature type="compositionally biased region" description="Low complexity" evidence="1">
    <location>
        <begin position="117"/>
        <end position="126"/>
    </location>
</feature>
<accession>A0A1S3ZNM3</accession>
<proteinExistence type="predicted"/>
<feature type="compositionally biased region" description="Polar residues" evidence="1">
    <location>
        <begin position="1"/>
        <end position="18"/>
    </location>
</feature>
<feature type="compositionally biased region" description="Basic and acidic residues" evidence="1">
    <location>
        <begin position="282"/>
        <end position="294"/>
    </location>
</feature>
<evidence type="ECO:0000256" key="1">
    <source>
        <dbReference type="SAM" id="MobiDB-lite"/>
    </source>
</evidence>
<dbReference type="AlphaFoldDB" id="A0A1S3ZNM3"/>
<organism evidence="2">
    <name type="scientific">Nicotiana tabacum</name>
    <name type="common">Common tobacco</name>
    <dbReference type="NCBI Taxonomy" id="4097"/>
    <lineage>
        <taxon>Eukaryota</taxon>
        <taxon>Viridiplantae</taxon>
        <taxon>Streptophyta</taxon>
        <taxon>Embryophyta</taxon>
        <taxon>Tracheophyta</taxon>
        <taxon>Spermatophyta</taxon>
        <taxon>Magnoliopsida</taxon>
        <taxon>eudicotyledons</taxon>
        <taxon>Gunneridae</taxon>
        <taxon>Pentapetalae</taxon>
        <taxon>asterids</taxon>
        <taxon>lamiids</taxon>
        <taxon>Solanales</taxon>
        <taxon>Solanaceae</taxon>
        <taxon>Nicotianoideae</taxon>
        <taxon>Nicotianeae</taxon>
        <taxon>Nicotiana</taxon>
    </lineage>
</organism>
<feature type="region of interest" description="Disordered" evidence="1">
    <location>
        <begin position="117"/>
        <end position="155"/>
    </location>
</feature>
<evidence type="ECO:0000313" key="2">
    <source>
        <dbReference type="RefSeq" id="XP_016465952.1"/>
    </source>
</evidence>
<feature type="compositionally biased region" description="Low complexity" evidence="1">
    <location>
        <begin position="19"/>
        <end position="39"/>
    </location>
</feature>
<dbReference type="RefSeq" id="XP_016465952.1">
    <property type="nucleotide sequence ID" value="XM_016610466.1"/>
</dbReference>
<dbReference type="OrthoDB" id="1243207at2759"/>